<protein>
    <submittedName>
        <fullName evidence="2">Uncharacterized protein</fullName>
    </submittedName>
</protein>
<gene>
    <name evidence="2" type="ORF">NOCA2270092</name>
</gene>
<dbReference type="EMBL" id="CZKA01000020">
    <property type="protein sequence ID" value="CUR55457.1"/>
    <property type="molecule type" value="Genomic_DNA"/>
</dbReference>
<organism evidence="2">
    <name type="scientific">metagenome</name>
    <dbReference type="NCBI Taxonomy" id="256318"/>
    <lineage>
        <taxon>unclassified sequences</taxon>
        <taxon>metagenomes</taxon>
    </lineage>
</organism>
<evidence type="ECO:0000313" key="2">
    <source>
        <dbReference type="EMBL" id="CUR55457.1"/>
    </source>
</evidence>
<name>A0A2P2C0A8_9ZZZZ</name>
<evidence type="ECO:0000256" key="1">
    <source>
        <dbReference type="SAM" id="MobiDB-lite"/>
    </source>
</evidence>
<accession>A0A2P2C0A8</accession>
<proteinExistence type="predicted"/>
<feature type="region of interest" description="Disordered" evidence="1">
    <location>
        <begin position="160"/>
        <end position="181"/>
    </location>
</feature>
<sequence length="181" mass="18319">MSLFRSQRRPAALTAGVLLLAAPLSACGFGYSTDSIYVSSAGVDYREGPLDVLSAVVVSAEPGSGTFIASFSNNDGGGSEQVLALTPGTDPVVPELSGFTPFTVAPSALVNLADPDPVTSVAVSGDFIAGQYVSITLDLENADDIEMSVPVVAATDQYEGLDVSGEVSPAATPSDDASPTE</sequence>
<dbReference type="AlphaFoldDB" id="A0A2P2C0A8"/>
<reference evidence="2" key="1">
    <citation type="submission" date="2015-08" db="EMBL/GenBank/DDBJ databases">
        <authorList>
            <person name="Babu N.S."/>
            <person name="Beckwith C.J."/>
            <person name="Beseler K.G."/>
            <person name="Brison A."/>
            <person name="Carone J.V."/>
            <person name="Caskin T.P."/>
            <person name="Diamond M."/>
            <person name="Durham M.E."/>
            <person name="Foxe J.M."/>
            <person name="Go M."/>
            <person name="Henderson B.A."/>
            <person name="Jones I.B."/>
            <person name="McGettigan J.A."/>
            <person name="Micheletti S.J."/>
            <person name="Nasrallah M.E."/>
            <person name="Ortiz D."/>
            <person name="Piller C.R."/>
            <person name="Privatt S.R."/>
            <person name="Schneider S.L."/>
            <person name="Sharp S."/>
            <person name="Smith T.C."/>
            <person name="Stanton J.D."/>
            <person name="Ullery H.E."/>
            <person name="Wilson R.J."/>
            <person name="Serrano M.G."/>
            <person name="Buck G."/>
            <person name="Lee V."/>
            <person name="Wang Y."/>
            <person name="Carvalho R."/>
            <person name="Voegtly L."/>
            <person name="Shi R."/>
            <person name="Duckworth R."/>
            <person name="Johnson A."/>
            <person name="Loviza R."/>
            <person name="Walstead R."/>
            <person name="Shah Z."/>
            <person name="Kiflezghi M."/>
            <person name="Wade K."/>
            <person name="Ball S.L."/>
            <person name="Bradley K.W."/>
            <person name="Asai D.J."/>
            <person name="Bowman C.A."/>
            <person name="Russell D.A."/>
            <person name="Pope W.H."/>
            <person name="Jacobs-Sera D."/>
            <person name="Hendrix R.W."/>
            <person name="Hatfull G.F."/>
        </authorList>
    </citation>
    <scope>NUCLEOTIDE SEQUENCE</scope>
</reference>